<dbReference type="Gene3D" id="1.20.1250.20">
    <property type="entry name" value="MFS general substrate transporter like domains"/>
    <property type="match status" value="2"/>
</dbReference>
<feature type="transmembrane region" description="Helical" evidence="7">
    <location>
        <begin position="269"/>
        <end position="291"/>
    </location>
</feature>
<feature type="transmembrane region" description="Helical" evidence="7">
    <location>
        <begin position="336"/>
        <end position="356"/>
    </location>
</feature>
<reference evidence="10" key="1">
    <citation type="journal article" date="2017" name="Nat. Microbiol.">
        <title>Global analysis of biosynthetic gene clusters reveals vast potential of secondary metabolite production in Penicillium species.</title>
        <authorList>
            <person name="Nielsen J.C."/>
            <person name="Grijseels S."/>
            <person name="Prigent S."/>
            <person name="Ji B."/>
            <person name="Dainat J."/>
            <person name="Nielsen K.F."/>
            <person name="Frisvad J.C."/>
            <person name="Workman M."/>
            <person name="Nielsen J."/>
        </authorList>
    </citation>
    <scope>NUCLEOTIDE SEQUENCE [LARGE SCALE GENOMIC DNA]</scope>
    <source>
        <strain evidence="10">IBT 31811</strain>
    </source>
</reference>
<dbReference type="InterPro" id="IPR036259">
    <property type="entry name" value="MFS_trans_sf"/>
</dbReference>
<protein>
    <recommendedName>
        <fullName evidence="8">Major facilitator superfamily (MFS) profile domain-containing protein</fullName>
    </recommendedName>
</protein>
<dbReference type="InterPro" id="IPR005828">
    <property type="entry name" value="MFS_sugar_transport-like"/>
</dbReference>
<dbReference type="SUPFAM" id="SSF103473">
    <property type="entry name" value="MFS general substrate transporter"/>
    <property type="match status" value="1"/>
</dbReference>
<keyword evidence="3" id="KW-0813">Transport</keyword>
<feature type="transmembrane region" description="Helical" evidence="7">
    <location>
        <begin position="298"/>
        <end position="316"/>
    </location>
</feature>
<feature type="transmembrane region" description="Helical" evidence="7">
    <location>
        <begin position="182"/>
        <end position="203"/>
    </location>
</feature>
<comment type="similarity">
    <text evidence="2">Belongs to the major facilitator superfamily. Sugar transporter (TC 2.A.1.1) family.</text>
</comment>
<feature type="transmembrane region" description="Helical" evidence="7">
    <location>
        <begin position="368"/>
        <end position="387"/>
    </location>
</feature>
<evidence type="ECO:0000256" key="5">
    <source>
        <dbReference type="ARBA" id="ARBA00022989"/>
    </source>
</evidence>
<evidence type="ECO:0000256" key="4">
    <source>
        <dbReference type="ARBA" id="ARBA00022692"/>
    </source>
</evidence>
<dbReference type="Pfam" id="PF00083">
    <property type="entry name" value="Sugar_tr"/>
    <property type="match status" value="2"/>
</dbReference>
<dbReference type="InterPro" id="IPR050360">
    <property type="entry name" value="MFS_Sugar_Transporters"/>
</dbReference>
<keyword evidence="6 7" id="KW-0472">Membrane</keyword>
<organism evidence="9 10">
    <name type="scientific">Penicillium antarcticum</name>
    <dbReference type="NCBI Taxonomy" id="416450"/>
    <lineage>
        <taxon>Eukaryota</taxon>
        <taxon>Fungi</taxon>
        <taxon>Dikarya</taxon>
        <taxon>Ascomycota</taxon>
        <taxon>Pezizomycotina</taxon>
        <taxon>Eurotiomycetes</taxon>
        <taxon>Eurotiomycetidae</taxon>
        <taxon>Eurotiales</taxon>
        <taxon>Aspergillaceae</taxon>
        <taxon>Penicillium</taxon>
    </lineage>
</organism>
<feature type="domain" description="Major facilitator superfamily (MFS) profile" evidence="8">
    <location>
        <begin position="16"/>
        <end position="422"/>
    </location>
</feature>
<dbReference type="PANTHER" id="PTHR48022">
    <property type="entry name" value="PLASTIDIC GLUCOSE TRANSPORTER 4"/>
    <property type="match status" value="1"/>
</dbReference>
<evidence type="ECO:0000256" key="3">
    <source>
        <dbReference type="ARBA" id="ARBA00022448"/>
    </source>
</evidence>
<dbReference type="PRINTS" id="PR00171">
    <property type="entry name" value="SUGRTRNSPORT"/>
</dbReference>
<evidence type="ECO:0000313" key="9">
    <source>
        <dbReference type="EMBL" id="OQD85793.1"/>
    </source>
</evidence>
<sequence>MPELNTRLGTLRAYHLAAIVFISSFLSAYDSGVAGGILTYKSFQADLGYKTISQSKVSSLTVGLEQLGSFIGAAVVYPLTNKYGHKLTILGSTALFIIGVIIQVIKTHSLAAWYIGRIIAGLGMGGQSVVIPMYSAEMTPKEICGRCGSFYQWLYAWGVFTAYWIDYGVAKSNSIAGTSREWQIPVGLQLISGGILFIGSFTLPESIRWLLTQNRTDEAWKSITWIRGDEDIKTREEFTETQLGLQAERAEREGFSYRELLEPANRLRFIVGPLLFIFQNATGSSALAVFAPHRRMTLAGGAALMAICMLITALIVDYVPTQSATNVTSAGRATVAMIYLDIMIYNCSWGPLPWAYVPEIFPTRIRALGLAVSMLAHWASSFCFSFASPYMIKNVGANTFLVFMGFDIVAAGFCWVFVKETRGKNLEIAAGTEWETAERSSTDDSEKGGVLNADGKKVQIVSVHENFHANLKHQSVEH</sequence>
<evidence type="ECO:0000259" key="8">
    <source>
        <dbReference type="PROSITE" id="PS50850"/>
    </source>
</evidence>
<evidence type="ECO:0000256" key="2">
    <source>
        <dbReference type="ARBA" id="ARBA00010992"/>
    </source>
</evidence>
<name>A0A1V6Q988_9EURO</name>
<dbReference type="Proteomes" id="UP000191672">
    <property type="component" value="Unassembled WGS sequence"/>
</dbReference>
<gene>
    <name evidence="9" type="ORF">PENANT_c009G11424</name>
</gene>
<keyword evidence="4 7" id="KW-0812">Transmembrane</keyword>
<dbReference type="GO" id="GO:0005351">
    <property type="term" value="F:carbohydrate:proton symporter activity"/>
    <property type="evidence" value="ECO:0007669"/>
    <property type="project" value="TreeGrafter"/>
</dbReference>
<proteinExistence type="inferred from homology"/>
<comment type="subcellular location">
    <subcellularLocation>
        <location evidence="1">Membrane</location>
        <topology evidence="1">Multi-pass membrane protein</topology>
    </subcellularLocation>
</comment>
<evidence type="ECO:0000313" key="10">
    <source>
        <dbReference type="Proteomes" id="UP000191672"/>
    </source>
</evidence>
<feature type="transmembrane region" description="Helical" evidence="7">
    <location>
        <begin position="114"/>
        <end position="134"/>
    </location>
</feature>
<dbReference type="EMBL" id="MDYN01000009">
    <property type="protein sequence ID" value="OQD85793.1"/>
    <property type="molecule type" value="Genomic_DNA"/>
</dbReference>
<comment type="caution">
    <text evidence="9">The sequence shown here is derived from an EMBL/GenBank/DDBJ whole genome shotgun (WGS) entry which is preliminary data.</text>
</comment>
<keyword evidence="10" id="KW-1185">Reference proteome</keyword>
<accession>A0A1V6Q988</accession>
<dbReference type="AlphaFoldDB" id="A0A1V6Q988"/>
<keyword evidence="5 7" id="KW-1133">Transmembrane helix</keyword>
<dbReference type="PANTHER" id="PTHR48022:SF25">
    <property type="entry name" value="QUINATE TRANSPORTER, PUTATIVE (AFU_ORTHOLOGUE AFUA_5G12950)-RELATED"/>
    <property type="match status" value="1"/>
</dbReference>
<dbReference type="PROSITE" id="PS50850">
    <property type="entry name" value="MFS"/>
    <property type="match status" value="1"/>
</dbReference>
<evidence type="ECO:0000256" key="1">
    <source>
        <dbReference type="ARBA" id="ARBA00004141"/>
    </source>
</evidence>
<evidence type="ECO:0000256" key="6">
    <source>
        <dbReference type="ARBA" id="ARBA00023136"/>
    </source>
</evidence>
<feature type="transmembrane region" description="Helical" evidence="7">
    <location>
        <begin position="399"/>
        <end position="418"/>
    </location>
</feature>
<dbReference type="InterPro" id="IPR003663">
    <property type="entry name" value="Sugar/inositol_transpt"/>
</dbReference>
<feature type="transmembrane region" description="Helical" evidence="7">
    <location>
        <begin position="12"/>
        <end position="38"/>
    </location>
</feature>
<feature type="transmembrane region" description="Helical" evidence="7">
    <location>
        <begin position="154"/>
        <end position="170"/>
    </location>
</feature>
<dbReference type="GO" id="GO:0016020">
    <property type="term" value="C:membrane"/>
    <property type="evidence" value="ECO:0007669"/>
    <property type="project" value="UniProtKB-SubCell"/>
</dbReference>
<dbReference type="InterPro" id="IPR020846">
    <property type="entry name" value="MFS_dom"/>
</dbReference>
<evidence type="ECO:0000256" key="7">
    <source>
        <dbReference type="SAM" id="Phobius"/>
    </source>
</evidence>
<feature type="transmembrane region" description="Helical" evidence="7">
    <location>
        <begin position="83"/>
        <end position="102"/>
    </location>
</feature>
<feature type="transmembrane region" description="Helical" evidence="7">
    <location>
        <begin position="59"/>
        <end position="77"/>
    </location>
</feature>